<dbReference type="InterPro" id="IPR002509">
    <property type="entry name" value="NODB_dom"/>
</dbReference>
<dbReference type="Pfam" id="PF01522">
    <property type="entry name" value="Polysacc_deac_1"/>
    <property type="match status" value="1"/>
</dbReference>
<dbReference type="EMBL" id="JAAAXW010000074">
    <property type="protein sequence ID" value="KAF9545321.1"/>
    <property type="molecule type" value="Genomic_DNA"/>
</dbReference>
<dbReference type="GO" id="GO:0046872">
    <property type="term" value="F:metal ion binding"/>
    <property type="evidence" value="ECO:0007669"/>
    <property type="project" value="UniProtKB-KW"/>
</dbReference>
<dbReference type="CDD" id="cd10951">
    <property type="entry name" value="CE4_ClCDA_like"/>
    <property type="match status" value="1"/>
</dbReference>
<dbReference type="Gene3D" id="3.20.20.370">
    <property type="entry name" value="Glycoside hydrolase/deacetylase"/>
    <property type="match status" value="1"/>
</dbReference>
<gene>
    <name evidence="8" type="ORF">EC957_011075</name>
</gene>
<evidence type="ECO:0000256" key="5">
    <source>
        <dbReference type="ARBA" id="ARBA00023277"/>
    </source>
</evidence>
<organism evidence="8 9">
    <name type="scientific">Mortierella hygrophila</name>
    <dbReference type="NCBI Taxonomy" id="979708"/>
    <lineage>
        <taxon>Eukaryota</taxon>
        <taxon>Fungi</taxon>
        <taxon>Fungi incertae sedis</taxon>
        <taxon>Mucoromycota</taxon>
        <taxon>Mortierellomycotina</taxon>
        <taxon>Mortierellomycetes</taxon>
        <taxon>Mortierellales</taxon>
        <taxon>Mortierellaceae</taxon>
        <taxon>Mortierella</taxon>
    </lineage>
</organism>
<dbReference type="PANTHER" id="PTHR46471">
    <property type="entry name" value="CHITIN DEACETYLASE"/>
    <property type="match status" value="1"/>
</dbReference>
<dbReference type="SUPFAM" id="SSF88713">
    <property type="entry name" value="Glycoside hydrolase/deacetylase"/>
    <property type="match status" value="1"/>
</dbReference>
<accession>A0A9P6F8C4</accession>
<comment type="caution">
    <text evidence="8">The sequence shown here is derived from an EMBL/GenBank/DDBJ whole genome shotgun (WGS) entry which is preliminary data.</text>
</comment>
<evidence type="ECO:0000313" key="9">
    <source>
        <dbReference type="Proteomes" id="UP000723463"/>
    </source>
</evidence>
<evidence type="ECO:0000256" key="2">
    <source>
        <dbReference type="ARBA" id="ARBA00022723"/>
    </source>
</evidence>
<evidence type="ECO:0000256" key="4">
    <source>
        <dbReference type="ARBA" id="ARBA00022801"/>
    </source>
</evidence>
<keyword evidence="2" id="KW-0479">Metal-binding</keyword>
<reference evidence="8" key="1">
    <citation type="journal article" date="2020" name="Fungal Divers.">
        <title>Resolving the Mortierellaceae phylogeny through synthesis of multi-gene phylogenetics and phylogenomics.</title>
        <authorList>
            <person name="Vandepol N."/>
            <person name="Liber J."/>
            <person name="Desiro A."/>
            <person name="Na H."/>
            <person name="Kennedy M."/>
            <person name="Barry K."/>
            <person name="Grigoriev I.V."/>
            <person name="Miller A.N."/>
            <person name="O'Donnell K."/>
            <person name="Stajich J.E."/>
            <person name="Bonito G."/>
        </authorList>
    </citation>
    <scope>NUCLEOTIDE SEQUENCE</scope>
    <source>
        <strain evidence="8">NRRL 2591</strain>
    </source>
</reference>
<dbReference type="AlphaFoldDB" id="A0A9P6F8C4"/>
<dbReference type="Proteomes" id="UP000723463">
    <property type="component" value="Unassembled WGS sequence"/>
</dbReference>
<proteinExistence type="predicted"/>
<evidence type="ECO:0000256" key="6">
    <source>
        <dbReference type="SAM" id="SignalP"/>
    </source>
</evidence>
<keyword evidence="4" id="KW-0378">Hydrolase</keyword>
<keyword evidence="9" id="KW-1185">Reference proteome</keyword>
<sequence length="264" mass="29182">MPSFFRLATIAALFTATLVSAVPISDPNSNPSFLQKRAGGATVVYRCTIPGTIAITFDDGPFIYTNGLLDILRSRNVKATFFFNGNTYGRIEDFAASVKSAYEDGHQVASHTWDHKDLTTLSPGEAVEELTKLEDAFRGIIGVRPTYMRPPFGSLNQPVLDILGQRNYTAVVWSQDTQDWAHPDDFNASYQVYEQLLNNTENLGQPGHIVLQHEVNQVTALQIAPMAIDLALVRGYKVVTVGECLGDPKNNWYTTSVIDSTIYD</sequence>
<evidence type="ECO:0000313" key="8">
    <source>
        <dbReference type="EMBL" id="KAF9545321.1"/>
    </source>
</evidence>
<dbReference type="PANTHER" id="PTHR46471:SF2">
    <property type="entry name" value="CHITIN DEACETYLASE-RELATED"/>
    <property type="match status" value="1"/>
</dbReference>
<dbReference type="GO" id="GO:0016810">
    <property type="term" value="F:hydrolase activity, acting on carbon-nitrogen (but not peptide) bonds"/>
    <property type="evidence" value="ECO:0007669"/>
    <property type="project" value="InterPro"/>
</dbReference>
<evidence type="ECO:0000256" key="1">
    <source>
        <dbReference type="ARBA" id="ARBA00001941"/>
    </source>
</evidence>
<feature type="signal peptide" evidence="6">
    <location>
        <begin position="1"/>
        <end position="21"/>
    </location>
</feature>
<name>A0A9P6F8C4_9FUNG</name>
<keyword evidence="3 6" id="KW-0732">Signal</keyword>
<dbReference type="GO" id="GO:0005975">
    <property type="term" value="P:carbohydrate metabolic process"/>
    <property type="evidence" value="ECO:0007669"/>
    <property type="project" value="InterPro"/>
</dbReference>
<dbReference type="PROSITE" id="PS51677">
    <property type="entry name" value="NODB"/>
    <property type="match status" value="1"/>
</dbReference>
<dbReference type="InterPro" id="IPR011330">
    <property type="entry name" value="Glyco_hydro/deAcase_b/a-brl"/>
</dbReference>
<keyword evidence="5" id="KW-0119">Carbohydrate metabolism</keyword>
<evidence type="ECO:0000259" key="7">
    <source>
        <dbReference type="PROSITE" id="PS51677"/>
    </source>
</evidence>
<comment type="cofactor">
    <cofactor evidence="1">
        <name>Co(2+)</name>
        <dbReference type="ChEBI" id="CHEBI:48828"/>
    </cofactor>
</comment>
<evidence type="ECO:0000256" key="3">
    <source>
        <dbReference type="ARBA" id="ARBA00022729"/>
    </source>
</evidence>
<feature type="chain" id="PRO_5040158597" description="NodB homology domain-containing protein" evidence="6">
    <location>
        <begin position="22"/>
        <end position="264"/>
    </location>
</feature>
<feature type="domain" description="NodB homology" evidence="7">
    <location>
        <begin position="51"/>
        <end position="239"/>
    </location>
</feature>
<protein>
    <recommendedName>
        <fullName evidence="7">NodB homology domain-containing protein</fullName>
    </recommendedName>
</protein>